<evidence type="ECO:0000313" key="2">
    <source>
        <dbReference type="Proteomes" id="UP000305760"/>
    </source>
</evidence>
<dbReference type="EMBL" id="SMDR01000005">
    <property type="protein sequence ID" value="TNJ32720.1"/>
    <property type="molecule type" value="Genomic_DNA"/>
</dbReference>
<comment type="caution">
    <text evidence="1">The sequence shown here is derived from an EMBL/GenBank/DDBJ whole genome shotgun (WGS) entry which is preliminary data.</text>
</comment>
<dbReference type="RefSeq" id="WP_139450329.1">
    <property type="nucleotide sequence ID" value="NZ_SMDR01000005.1"/>
</dbReference>
<dbReference type="Proteomes" id="UP000305760">
    <property type="component" value="Unassembled WGS sequence"/>
</dbReference>
<accession>A0A5C4RNK7</accession>
<protein>
    <submittedName>
        <fullName evidence="1">Uncharacterized protein</fullName>
    </submittedName>
</protein>
<gene>
    <name evidence="1" type="ORF">E1B00_15100</name>
</gene>
<organism evidence="1 2">
    <name type="scientific">Arenimonas terrae</name>
    <dbReference type="NCBI Taxonomy" id="2546226"/>
    <lineage>
        <taxon>Bacteria</taxon>
        <taxon>Pseudomonadati</taxon>
        <taxon>Pseudomonadota</taxon>
        <taxon>Gammaproteobacteria</taxon>
        <taxon>Lysobacterales</taxon>
        <taxon>Lysobacteraceae</taxon>
        <taxon>Arenimonas</taxon>
    </lineage>
</organism>
<reference evidence="1 2" key="1">
    <citation type="submission" date="2019-03" db="EMBL/GenBank/DDBJ databases">
        <title>Arenimonas daejeonensis sp. nov., isolated from compost.</title>
        <authorList>
            <person name="Jeon C.O."/>
        </authorList>
    </citation>
    <scope>NUCLEOTIDE SEQUENCE [LARGE SCALE GENOMIC DNA]</scope>
    <source>
        <strain evidence="1 2">R29</strain>
    </source>
</reference>
<proteinExistence type="predicted"/>
<sequence length="136" mass="14601">MAGVLVLLVAAMGGPGVANGEAVQSDVTVSKGPAGDPAGQTVPTYPVGREQMFEFLSGRIQMSCKLPELQAAARLSERKCVERVRAAEARCKADARVLIPESEIAAKEQYEKEFKRYLDCLIPPTDRARPGAQEIA</sequence>
<name>A0A5C4RNK7_9GAMM</name>
<dbReference type="AlphaFoldDB" id="A0A5C4RNK7"/>
<evidence type="ECO:0000313" key="1">
    <source>
        <dbReference type="EMBL" id="TNJ32720.1"/>
    </source>
</evidence>
<keyword evidence="2" id="KW-1185">Reference proteome</keyword>